<dbReference type="InterPro" id="IPR011604">
    <property type="entry name" value="PDDEXK-like_dom_sf"/>
</dbReference>
<evidence type="ECO:0000259" key="1">
    <source>
        <dbReference type="Pfam" id="PF12705"/>
    </source>
</evidence>
<proteinExistence type="predicted"/>
<sequence length="278" mass="32673">MNSKNGETIWISHSAISDFESCPRLYYLRNLYRNPETGHKIQVVNPYLTLGTIIHRTIEEINILPPKKRLDVPLTERLERNWQPYAGKEGGFSCQNEEENFKKRALVMLKRVESSKVIRNKSYKMEDKLPKVRLFKEQNLILVGSLDWIEILHSGGFHIIDFKTGRYQENGNSLQLPIYLILASYNFKKPIQKLSYWYLDRDREPVSFKLKPLESYLPIIQEKALRIKKTIDDNRLICKIFGGCFHCSKYEKVLQGRAKCVGYDSQMNRDLYFLDNNA</sequence>
<organism evidence="2 3">
    <name type="scientific">Candidatus Nealsonbacteria bacterium CG11_big_fil_rev_8_21_14_0_20_35_11</name>
    <dbReference type="NCBI Taxonomy" id="1974713"/>
    <lineage>
        <taxon>Bacteria</taxon>
        <taxon>Candidatus Nealsoniibacteriota</taxon>
    </lineage>
</organism>
<comment type="caution">
    <text evidence="2">The sequence shown here is derived from an EMBL/GenBank/DDBJ whole genome shotgun (WGS) entry which is preliminary data.</text>
</comment>
<accession>A0A2H0MZ81</accession>
<protein>
    <recommendedName>
        <fullName evidence="1">PD-(D/E)XK endonuclease-like domain-containing protein</fullName>
    </recommendedName>
</protein>
<dbReference type="Gene3D" id="3.90.320.10">
    <property type="match status" value="1"/>
</dbReference>
<name>A0A2H0MZ81_9BACT</name>
<dbReference type="InterPro" id="IPR038726">
    <property type="entry name" value="PDDEXK_AddAB-type"/>
</dbReference>
<dbReference type="AlphaFoldDB" id="A0A2H0MZ81"/>
<reference evidence="2 3" key="1">
    <citation type="submission" date="2017-09" db="EMBL/GenBank/DDBJ databases">
        <title>Depth-based differentiation of microbial function through sediment-hosted aquifers and enrichment of novel symbionts in the deep terrestrial subsurface.</title>
        <authorList>
            <person name="Probst A.J."/>
            <person name="Ladd B."/>
            <person name="Jarett J.K."/>
            <person name="Geller-Mcgrath D.E."/>
            <person name="Sieber C.M."/>
            <person name="Emerson J.B."/>
            <person name="Anantharaman K."/>
            <person name="Thomas B.C."/>
            <person name="Malmstrom R."/>
            <person name="Stieglmeier M."/>
            <person name="Klingl A."/>
            <person name="Woyke T."/>
            <person name="Ryan C.M."/>
            <person name="Banfield J.F."/>
        </authorList>
    </citation>
    <scope>NUCLEOTIDE SEQUENCE [LARGE SCALE GENOMIC DNA]</scope>
    <source>
        <strain evidence="2">CG11_big_fil_rev_8_21_14_0_20_35_11</strain>
    </source>
</reference>
<evidence type="ECO:0000313" key="2">
    <source>
        <dbReference type="EMBL" id="PIR01944.1"/>
    </source>
</evidence>
<dbReference type="EMBL" id="PCWK01000061">
    <property type="protein sequence ID" value="PIR01944.1"/>
    <property type="molecule type" value="Genomic_DNA"/>
</dbReference>
<dbReference type="Proteomes" id="UP000231139">
    <property type="component" value="Unassembled WGS sequence"/>
</dbReference>
<evidence type="ECO:0000313" key="3">
    <source>
        <dbReference type="Proteomes" id="UP000231139"/>
    </source>
</evidence>
<gene>
    <name evidence="2" type="ORF">COV62_02690</name>
</gene>
<feature type="domain" description="PD-(D/E)XK endonuclease-like" evidence="1">
    <location>
        <begin position="11"/>
        <end position="209"/>
    </location>
</feature>
<dbReference type="Pfam" id="PF12705">
    <property type="entry name" value="PDDEXK_1"/>
    <property type="match status" value="1"/>
</dbReference>